<keyword evidence="4 6" id="KW-1133">Transmembrane helix</keyword>
<dbReference type="STRING" id="1759059.ATE48_12075"/>
<feature type="transmembrane region" description="Helical" evidence="6">
    <location>
        <begin position="270"/>
        <end position="288"/>
    </location>
</feature>
<feature type="transmembrane region" description="Helical" evidence="6">
    <location>
        <begin position="246"/>
        <end position="264"/>
    </location>
</feature>
<dbReference type="AlphaFoldDB" id="A0A1B1AJ74"/>
<evidence type="ECO:0000313" key="8">
    <source>
        <dbReference type="EMBL" id="ANP46601.1"/>
    </source>
</evidence>
<dbReference type="RefSeq" id="WP_066771863.1">
    <property type="nucleotide sequence ID" value="NZ_CP013244.1"/>
</dbReference>
<reference evidence="8 9" key="1">
    <citation type="submission" date="2015-11" db="EMBL/GenBank/DDBJ databases">
        <title>Whole-Genome Sequence of Candidatus Oderbacter manganicum from the National Park Lower Oder Valley, Germany.</title>
        <authorList>
            <person name="Braun B."/>
            <person name="Liere K."/>
            <person name="Szewzyk U."/>
        </authorList>
    </citation>
    <scope>NUCLEOTIDE SEQUENCE [LARGE SCALE GENOMIC DNA]</scope>
    <source>
        <strain evidence="8 9">OTSz_A_272</strain>
    </source>
</reference>
<evidence type="ECO:0000256" key="6">
    <source>
        <dbReference type="SAM" id="Phobius"/>
    </source>
</evidence>
<feature type="transmembrane region" description="Helical" evidence="6">
    <location>
        <begin position="131"/>
        <end position="148"/>
    </location>
</feature>
<dbReference type="SUPFAM" id="SSF103481">
    <property type="entry name" value="Multidrug resistance efflux transporter EmrE"/>
    <property type="match status" value="2"/>
</dbReference>
<dbReference type="KEGG" id="cbot:ATE48_12075"/>
<evidence type="ECO:0000256" key="3">
    <source>
        <dbReference type="ARBA" id="ARBA00022692"/>
    </source>
</evidence>
<evidence type="ECO:0000313" key="9">
    <source>
        <dbReference type="Proteomes" id="UP000092498"/>
    </source>
</evidence>
<feature type="transmembrane region" description="Helical" evidence="6">
    <location>
        <begin position="49"/>
        <end position="65"/>
    </location>
</feature>
<evidence type="ECO:0000259" key="7">
    <source>
        <dbReference type="Pfam" id="PF00892"/>
    </source>
</evidence>
<evidence type="ECO:0000256" key="2">
    <source>
        <dbReference type="ARBA" id="ARBA00009853"/>
    </source>
</evidence>
<evidence type="ECO:0000256" key="5">
    <source>
        <dbReference type="ARBA" id="ARBA00023136"/>
    </source>
</evidence>
<keyword evidence="9" id="KW-1185">Reference proteome</keyword>
<keyword evidence="3 6" id="KW-0812">Transmembrane</keyword>
<organism evidence="8 9">
    <name type="scientific">Candidatus Viadribacter manganicus</name>
    <dbReference type="NCBI Taxonomy" id="1759059"/>
    <lineage>
        <taxon>Bacteria</taxon>
        <taxon>Pseudomonadati</taxon>
        <taxon>Pseudomonadota</taxon>
        <taxon>Alphaproteobacteria</taxon>
        <taxon>Hyphomonadales</taxon>
        <taxon>Hyphomonadaceae</taxon>
        <taxon>Candidatus Viadribacter</taxon>
    </lineage>
</organism>
<name>A0A1B1AJ74_9PROT</name>
<feature type="transmembrane region" description="Helical" evidence="6">
    <location>
        <begin position="216"/>
        <end position="234"/>
    </location>
</feature>
<evidence type="ECO:0000256" key="1">
    <source>
        <dbReference type="ARBA" id="ARBA00004141"/>
    </source>
</evidence>
<gene>
    <name evidence="8" type="ORF">ATE48_12075</name>
</gene>
<feature type="transmembrane region" description="Helical" evidence="6">
    <location>
        <begin position="18"/>
        <end position="37"/>
    </location>
</feature>
<keyword evidence="5 6" id="KW-0472">Membrane</keyword>
<feature type="domain" description="EamA" evidence="7">
    <location>
        <begin position="16"/>
        <end position="147"/>
    </location>
</feature>
<feature type="transmembrane region" description="Helical" evidence="6">
    <location>
        <begin position="77"/>
        <end position="97"/>
    </location>
</feature>
<dbReference type="PANTHER" id="PTHR22911:SF6">
    <property type="entry name" value="SOLUTE CARRIER FAMILY 35 MEMBER G1"/>
    <property type="match status" value="1"/>
</dbReference>
<protein>
    <submittedName>
        <fullName evidence="8">Multidrug transporter</fullName>
    </submittedName>
</protein>
<dbReference type="EMBL" id="CP013244">
    <property type="protein sequence ID" value="ANP46601.1"/>
    <property type="molecule type" value="Genomic_DNA"/>
</dbReference>
<proteinExistence type="inferred from homology"/>
<dbReference type="InParanoid" id="A0A1B1AJ74"/>
<feature type="domain" description="EamA" evidence="7">
    <location>
        <begin position="161"/>
        <end position="287"/>
    </location>
</feature>
<feature type="transmembrane region" description="Helical" evidence="6">
    <location>
        <begin position="185"/>
        <end position="204"/>
    </location>
</feature>
<feature type="transmembrane region" description="Helical" evidence="6">
    <location>
        <begin position="154"/>
        <end position="173"/>
    </location>
</feature>
<comment type="subcellular location">
    <subcellularLocation>
        <location evidence="1">Membrane</location>
        <topology evidence="1">Multi-pass membrane protein</topology>
    </subcellularLocation>
</comment>
<dbReference type="PANTHER" id="PTHR22911">
    <property type="entry name" value="ACYL-MALONYL CONDENSING ENZYME-RELATED"/>
    <property type="match status" value="1"/>
</dbReference>
<dbReference type="InterPro" id="IPR000620">
    <property type="entry name" value="EamA_dom"/>
</dbReference>
<dbReference type="Proteomes" id="UP000092498">
    <property type="component" value="Chromosome"/>
</dbReference>
<dbReference type="Pfam" id="PF00892">
    <property type="entry name" value="EamA"/>
    <property type="match status" value="2"/>
</dbReference>
<accession>A0A1B1AJ74</accession>
<feature type="transmembrane region" description="Helical" evidence="6">
    <location>
        <begin position="103"/>
        <end position="124"/>
    </location>
</feature>
<dbReference type="InterPro" id="IPR037185">
    <property type="entry name" value="EmrE-like"/>
</dbReference>
<evidence type="ECO:0000256" key="4">
    <source>
        <dbReference type="ARBA" id="ARBA00022989"/>
    </source>
</evidence>
<dbReference type="GO" id="GO:0016020">
    <property type="term" value="C:membrane"/>
    <property type="evidence" value="ECO:0007669"/>
    <property type="project" value="UniProtKB-SubCell"/>
</dbReference>
<comment type="similarity">
    <text evidence="2">Belongs to the drug/metabolite transporter (DMT) superfamily. 10 TMS drug/metabolite exporter (DME) (TC 2.A.7.3) family.</text>
</comment>
<sequence>MVDFSASYQKLSANVRGALWMLSSAVTFTLMTSLIKYLGDDYSPALQTFYRQAAGLIVLLPLILRDPVAAFRTSRPGILLFRSLAGTLGMVLAFWAYQEMPLAEANALSFTRTLWIVPLAIFVLGEKIGPWRLGATLTGFLGVLIMLQPSIANAVGWPAGAALSSAALFAMTVTGMKVMTRDHTVTVLMVWSAVLGFVLAIPLAVLEWRWPEPVDLALLSAMGVLGLVTQVCYIKGMALGDAAAMAPIDYTRLVFAILLGFVLFHEVPNLITMLGALIVVGSTLVITLRELRFKQKPAPVRTE</sequence>